<keyword evidence="2" id="KW-1185">Reference proteome</keyword>
<comment type="caution">
    <text evidence="1">The sequence shown here is derived from an EMBL/GenBank/DDBJ whole genome shotgun (WGS) entry which is preliminary data.</text>
</comment>
<evidence type="ECO:0000313" key="2">
    <source>
        <dbReference type="Proteomes" id="UP001597405"/>
    </source>
</evidence>
<dbReference type="Proteomes" id="UP001597405">
    <property type="component" value="Unassembled WGS sequence"/>
</dbReference>
<reference evidence="2" key="1">
    <citation type="journal article" date="2019" name="Int. J. Syst. Evol. Microbiol.">
        <title>The Global Catalogue of Microorganisms (GCM) 10K type strain sequencing project: providing services to taxonomists for standard genome sequencing and annotation.</title>
        <authorList>
            <consortium name="The Broad Institute Genomics Platform"/>
            <consortium name="The Broad Institute Genome Sequencing Center for Infectious Disease"/>
            <person name="Wu L."/>
            <person name="Ma J."/>
        </authorList>
    </citation>
    <scope>NUCLEOTIDE SEQUENCE [LARGE SCALE GENOMIC DNA]</scope>
    <source>
        <strain evidence="2">CGMCC 1.16225</strain>
    </source>
</reference>
<proteinExistence type="predicted"/>
<dbReference type="RefSeq" id="WP_379098938.1">
    <property type="nucleotide sequence ID" value="NZ_JBHUGZ010000010.1"/>
</dbReference>
<dbReference type="EMBL" id="JBHUGZ010000010">
    <property type="protein sequence ID" value="MFD1983844.1"/>
    <property type="molecule type" value="Genomic_DNA"/>
</dbReference>
<gene>
    <name evidence="1" type="ORF">ACFSOZ_14375</name>
</gene>
<protein>
    <submittedName>
        <fullName evidence="1">Uncharacterized protein</fullName>
    </submittedName>
</protein>
<accession>A0ABW4UAE4</accession>
<sequence length="59" mass="6072">MDDLAVRRPQEEKIMKTGAAAALLLFAGVGAVAAQDVVITPEQDAQTDPQSGSGSVSCR</sequence>
<evidence type="ECO:0000313" key="1">
    <source>
        <dbReference type="EMBL" id="MFD1983844.1"/>
    </source>
</evidence>
<organism evidence="1 2">
    <name type="scientific">Mesorhizobium newzealandense</name>
    <dbReference type="NCBI Taxonomy" id="1300302"/>
    <lineage>
        <taxon>Bacteria</taxon>
        <taxon>Pseudomonadati</taxon>
        <taxon>Pseudomonadota</taxon>
        <taxon>Alphaproteobacteria</taxon>
        <taxon>Hyphomicrobiales</taxon>
        <taxon>Phyllobacteriaceae</taxon>
        <taxon>Mesorhizobium</taxon>
    </lineage>
</organism>
<name>A0ABW4UAE4_9HYPH</name>